<feature type="domain" description="CH-like" evidence="1">
    <location>
        <begin position="7"/>
        <end position="98"/>
    </location>
</feature>
<dbReference type="InterPro" id="IPR010441">
    <property type="entry name" value="CH_2"/>
</dbReference>
<dbReference type="GO" id="GO:0008017">
    <property type="term" value="F:microtubule binding"/>
    <property type="evidence" value="ECO:0007669"/>
    <property type="project" value="TreeGrafter"/>
</dbReference>
<dbReference type="Proteomes" id="UP000054561">
    <property type="component" value="Unassembled WGS sequence"/>
</dbReference>
<dbReference type="OrthoDB" id="62528at2759"/>
<dbReference type="OMA" id="IKWLQYL"/>
<dbReference type="InterPro" id="IPR036872">
    <property type="entry name" value="CH_dom_sf"/>
</dbReference>
<gene>
    <name evidence="2" type="ORF">AK88_04014</name>
</gene>
<dbReference type="GO" id="GO:0005930">
    <property type="term" value="C:axoneme"/>
    <property type="evidence" value="ECO:0007669"/>
    <property type="project" value="TreeGrafter"/>
</dbReference>
<dbReference type="GeneID" id="24269328"/>
<keyword evidence="3" id="KW-1185">Reference proteome</keyword>
<organism evidence="2 3">
    <name type="scientific">Plasmodium fragile</name>
    <dbReference type="NCBI Taxonomy" id="5857"/>
    <lineage>
        <taxon>Eukaryota</taxon>
        <taxon>Sar</taxon>
        <taxon>Alveolata</taxon>
        <taxon>Apicomplexa</taxon>
        <taxon>Aconoidasida</taxon>
        <taxon>Haemosporida</taxon>
        <taxon>Plasmodiidae</taxon>
        <taxon>Plasmodium</taxon>
        <taxon>Plasmodium (Plasmodium)</taxon>
    </lineage>
</organism>
<dbReference type="Pfam" id="PF06294">
    <property type="entry name" value="CH_2"/>
    <property type="match status" value="1"/>
</dbReference>
<evidence type="ECO:0000259" key="1">
    <source>
        <dbReference type="Pfam" id="PF06294"/>
    </source>
</evidence>
<dbReference type="Gene3D" id="1.10.418.10">
    <property type="entry name" value="Calponin-like domain"/>
    <property type="match status" value="1"/>
</dbReference>
<dbReference type="PANTHER" id="PTHR12509:SF8">
    <property type="entry name" value="SPERMATOGENESIS-ASSOCIATED PROTEIN 4"/>
    <property type="match status" value="1"/>
</dbReference>
<evidence type="ECO:0000313" key="3">
    <source>
        <dbReference type="Proteomes" id="UP000054561"/>
    </source>
</evidence>
<dbReference type="EMBL" id="KQ001695">
    <property type="protein sequence ID" value="KJP86381.1"/>
    <property type="molecule type" value="Genomic_DNA"/>
</dbReference>
<name>A0A0D9QKX0_PLAFR</name>
<dbReference type="VEuPathDB" id="PlasmoDB:AK88_04014"/>
<dbReference type="GO" id="GO:0051493">
    <property type="term" value="P:regulation of cytoskeleton organization"/>
    <property type="evidence" value="ECO:0007669"/>
    <property type="project" value="TreeGrafter"/>
</dbReference>
<protein>
    <recommendedName>
        <fullName evidence="1">CH-like domain-containing protein</fullName>
    </recommendedName>
</protein>
<dbReference type="AlphaFoldDB" id="A0A0D9QKX0"/>
<dbReference type="RefSeq" id="XP_012337047.1">
    <property type="nucleotide sequence ID" value="XM_012481624.1"/>
</dbReference>
<proteinExistence type="predicted"/>
<reference evidence="2 3" key="1">
    <citation type="submission" date="2014-03" db="EMBL/GenBank/DDBJ databases">
        <title>The Genome Sequence of Plasmodium fragile nilgiri.</title>
        <authorList>
            <consortium name="The Broad Institute Genomics Platform"/>
            <consortium name="The Broad Institute Genome Sequencing Center for Infectious Disease"/>
            <person name="Neafsey D."/>
            <person name="Duraisingh M."/>
            <person name="Young S.K."/>
            <person name="Zeng Q."/>
            <person name="Gargeya S."/>
            <person name="Abouelleil A."/>
            <person name="Alvarado L."/>
            <person name="Chapman S.B."/>
            <person name="Gainer-Dewar J."/>
            <person name="Goldberg J."/>
            <person name="Griggs A."/>
            <person name="Gujja S."/>
            <person name="Hansen M."/>
            <person name="Howarth C."/>
            <person name="Imamovic A."/>
            <person name="Larimer J."/>
            <person name="Pearson M."/>
            <person name="Poon T.W."/>
            <person name="Priest M."/>
            <person name="Roberts A."/>
            <person name="Saif S."/>
            <person name="Shea T."/>
            <person name="Sykes S."/>
            <person name="Wortman J."/>
            <person name="Nusbaum C."/>
            <person name="Birren B."/>
        </authorList>
    </citation>
    <scope>NUCLEOTIDE SEQUENCE [LARGE SCALE GENOMIC DNA]</scope>
    <source>
        <strain evidence="3">nilgiri</strain>
    </source>
</reference>
<evidence type="ECO:0000313" key="2">
    <source>
        <dbReference type="EMBL" id="KJP86381.1"/>
    </source>
</evidence>
<accession>A0A0D9QKX0</accession>
<dbReference type="InterPro" id="IPR052111">
    <property type="entry name" value="Spermatogenesis_Ciliary_MAP"/>
</dbReference>
<sequence>MEIPREIIKWLQYLNLPYSFRNIKNASNGVIVGEIINIYLPQTINMNSLENGFGKEIKKKNWQVIKRTLTSLNIYFDETAVINSEKNAIINLFVQLYEHFNGKKIKNELYCNKEESSELSVPSFARSTITQKVRESNVHDIVDEEKKMMSTYEIIKREEYQNAMMRTRQKEEKENNNKIKHKGKKAGLNETSIFEGLEKSSSIITINDISNYMDYTDIKTLDSFIKDKNNLKSAAFMKSMKVTNDGESQPVHKKGYTEENIEDIIMEVLAETLADYNIEKEDAKEDNNAPLHCSNLMKGVYKFPTFESDDAESANNLYEKFCALCALKKKELIDTILDQLTLFNENFYLILSLRGAKCDYGVFTSIMNYLKQLLGYLKINDTTTSEIICNIILKGLFVLDTRRNKNIRSFCELIILLINNDSHSLMNILRVIKDTMSLQFFYLFLLTLLSNPDKSFIHQKDVRDIYLYYLFTGLHTNRENIMLYSLEMLNMLSLLDVYPEIVHLAGLLQNILEIKNRNYDTYLFTISCNVVSKMKENQKEDSYNAELAQLVEICFEVLRRTKAKTLLYFFFLYSHKILSMHDSFFDLYLKRLNELSDDEQKVLLSNNILEESFRKICNYNFVQKHFSNIFCDNLHMLREESNLSLLHLLLTKCSYAHFKEYLFANLQFLENLEMLAYLKIYEKIYEYTIQNIFLENCQDFDLSREILNFFWFSTNHELKAQSFEMSMCHFEKLFLVNKHNMGQHTKEYLAQLEKGETCKKKKTEKENIS</sequence>
<dbReference type="PANTHER" id="PTHR12509">
    <property type="entry name" value="SPERMATOGENESIS-ASSOCIATED 4-RELATED"/>
    <property type="match status" value="1"/>
</dbReference>